<proteinExistence type="predicted"/>
<dbReference type="EMBL" id="CAJNAP010000054">
    <property type="protein sequence ID" value="CAE6517660.1"/>
    <property type="molecule type" value="Genomic_DNA"/>
</dbReference>
<reference evidence="1" key="1">
    <citation type="submission" date="2021-02" db="EMBL/GenBank/DDBJ databases">
        <authorList>
            <person name="Han P."/>
        </authorList>
    </citation>
    <scope>NUCLEOTIDE SEQUENCE</scope>
    <source>
        <strain evidence="1">Nitrosomonas nitrosa 18-3D</strain>
    </source>
</reference>
<dbReference type="AlphaFoldDB" id="A0A8H8Z260"/>
<dbReference type="Proteomes" id="UP000601736">
    <property type="component" value="Unassembled WGS sequence"/>
</dbReference>
<gene>
    <name evidence="1" type="ORF">NMYAN_80100</name>
</gene>
<comment type="caution">
    <text evidence="1">The sequence shown here is derived from an EMBL/GenBank/DDBJ whole genome shotgun (WGS) entry which is preliminary data.</text>
</comment>
<name>A0A8H8Z260_9PROT</name>
<organism evidence="1 2">
    <name type="scientific">Nitrosomonas nitrosa</name>
    <dbReference type="NCBI Taxonomy" id="52442"/>
    <lineage>
        <taxon>Bacteria</taxon>
        <taxon>Pseudomonadati</taxon>
        <taxon>Pseudomonadota</taxon>
        <taxon>Betaproteobacteria</taxon>
        <taxon>Nitrosomonadales</taxon>
        <taxon>Nitrosomonadaceae</taxon>
        <taxon>Nitrosomonas</taxon>
    </lineage>
</organism>
<evidence type="ECO:0000313" key="2">
    <source>
        <dbReference type="Proteomes" id="UP000601736"/>
    </source>
</evidence>
<sequence>MSSHSHNKCYLASHKTEIIYRSTMLLCFLSCFGMIDNVYGTNDAVLSSQELGIPEPLVFDLVRPLNSPKGELEVNALINRSSQTGEFSWAPEIEYAFSDGYAVELELPFEYSKLEEYKVGLQGTFGELLEGRMIHGWQALGRYGRYEKRYSADILYLNGVRLSNKWSTMNMIGLRYTDFSELDNILTLVNNNFFYHYSQSLTVGVELNSEINTRKLWQYRLTPQIHYSMSSGKAIQIGGGPANLDKAVKTDWLVTVRIMQTF</sequence>
<accession>A0A8H8Z260</accession>
<protein>
    <submittedName>
        <fullName evidence="1">Uncharacterized protein</fullName>
    </submittedName>
</protein>
<evidence type="ECO:0000313" key="1">
    <source>
        <dbReference type="EMBL" id="CAE6517660.1"/>
    </source>
</evidence>